<dbReference type="InterPro" id="IPR001343">
    <property type="entry name" value="Hemolysn_Ca-bd"/>
</dbReference>
<dbReference type="PRINTS" id="PR00313">
    <property type="entry name" value="CABNDNGRPT"/>
</dbReference>
<gene>
    <name evidence="2" type="ORF">INH39_16815</name>
</gene>
<sequence>MSIYVRFPVESDYNFRLPATSRAAADAKALNDFKPYVDSVEHAPGYVQKWDQSTSKTGGVYAIDVVAGSLYQFSNRAYYAPTLTIYDADGFIIESSTGDSKYSVNSINTGFLAQETGRIYVGATAQQSVSFTNASLTVLVDYDAHGTPGNDAVLIDTFDGYRAGYLGGDGNDVIKSTFKWSATLLGGGGNDVIIISPQLETVDGGTGIDTIEYTSSDKYYYATPQDRTSLSAPADWGSFSVYGSPKFYGIEYVKISGTVYSIADLQAYKPFMTDTVNDDNLRGDNSANDILADLGNDQLNGFKGNDKLSAGRGNDFLFGGQGDDVLLGGEGQDTGLYENKASDFTIMVGRNDYYVIDKKGDAGTDLLNSVERLAFTDRTIDMNYVKLAQSLYFSYFGRAADSGGLLNFAKQLDILKAPASANELTAAYTGNAGLRGLIDSFGTSDESKAMYGGDTTAFVKAIYNNVLGRSPDQGGLEFWSKAIDAGTLTRPNASLAIMAGAQTNTTAEGQIDAALVANRVSAATNFTFALETASKSGIYAGDAAAALVKTMLSSVTANTDVMAFQSKVDAAIVAMSSLPVKAAEPVFAPESVDQAPLMLVGLPEAPSGI</sequence>
<dbReference type="Gene3D" id="2.160.20.160">
    <property type="match status" value="1"/>
</dbReference>
<dbReference type="SUPFAM" id="SSF51120">
    <property type="entry name" value="beta-Roll"/>
    <property type="match status" value="1"/>
</dbReference>
<evidence type="ECO:0000313" key="2">
    <source>
        <dbReference type="EMBL" id="UOD33149.1"/>
    </source>
</evidence>
<dbReference type="PROSITE" id="PS00330">
    <property type="entry name" value="HEMOLYSIN_CALCIUM"/>
    <property type="match status" value="2"/>
</dbReference>
<proteinExistence type="predicted"/>
<dbReference type="InterPro" id="IPR025282">
    <property type="entry name" value="DUF4214"/>
</dbReference>
<dbReference type="Pfam" id="PF00353">
    <property type="entry name" value="HemolysinCabind"/>
    <property type="match status" value="1"/>
</dbReference>
<dbReference type="RefSeq" id="WP_243494151.1">
    <property type="nucleotide sequence ID" value="NZ_CP063361.1"/>
</dbReference>
<dbReference type="InterPro" id="IPR018511">
    <property type="entry name" value="Hemolysin-typ_Ca-bd_CS"/>
</dbReference>
<dbReference type="InterPro" id="IPR011049">
    <property type="entry name" value="Serralysin-like_metalloprot_C"/>
</dbReference>
<organism evidence="2 3">
    <name type="scientific">Massilia violaceinigra</name>
    <dbReference type="NCBI Taxonomy" id="2045208"/>
    <lineage>
        <taxon>Bacteria</taxon>
        <taxon>Pseudomonadati</taxon>
        <taxon>Pseudomonadota</taxon>
        <taxon>Betaproteobacteria</taxon>
        <taxon>Burkholderiales</taxon>
        <taxon>Oxalobacteraceae</taxon>
        <taxon>Telluria group</taxon>
        <taxon>Massilia</taxon>
    </lineage>
</organism>
<feature type="domain" description="DUF4214" evidence="1">
    <location>
        <begin position="440"/>
        <end position="499"/>
    </location>
</feature>
<dbReference type="Pfam" id="PF13946">
    <property type="entry name" value="DUF4214"/>
    <property type="match status" value="1"/>
</dbReference>
<protein>
    <submittedName>
        <fullName evidence="2">DUF4214 domain-containing protein</fullName>
    </submittedName>
</protein>
<evidence type="ECO:0000259" key="1">
    <source>
        <dbReference type="Pfam" id="PF13946"/>
    </source>
</evidence>
<evidence type="ECO:0000313" key="3">
    <source>
        <dbReference type="Proteomes" id="UP000831532"/>
    </source>
</evidence>
<name>A0ABY4AHN8_9BURK</name>
<accession>A0ABY4AHN8</accession>
<dbReference type="Gene3D" id="2.150.10.10">
    <property type="entry name" value="Serralysin-like metalloprotease, C-terminal"/>
    <property type="match status" value="1"/>
</dbReference>
<dbReference type="EMBL" id="CP063361">
    <property type="protein sequence ID" value="UOD33149.1"/>
    <property type="molecule type" value="Genomic_DNA"/>
</dbReference>
<dbReference type="Proteomes" id="UP000831532">
    <property type="component" value="Chromosome"/>
</dbReference>
<reference evidence="2 3" key="1">
    <citation type="submission" date="2020-10" db="EMBL/GenBank/DDBJ databases">
        <title>Genome analysis of Massilia species.</title>
        <authorList>
            <person name="Jung D.-H."/>
        </authorList>
    </citation>
    <scope>NUCLEOTIDE SEQUENCE [LARGE SCALE GENOMIC DNA]</scope>
    <source>
        <strain evidence="3">sipir</strain>
    </source>
</reference>
<keyword evidence="3" id="KW-1185">Reference proteome</keyword>